<comment type="similarity">
    <text evidence="1">Belongs to the type-I restriction system S methylase family.</text>
</comment>
<keyword evidence="3" id="KW-0238">DNA-binding</keyword>
<dbReference type="AlphaFoldDB" id="A0A2X2IYA3"/>
<evidence type="ECO:0000313" key="6">
    <source>
        <dbReference type="Proteomes" id="UP000251241"/>
    </source>
</evidence>
<accession>A0A2X2IYA3</accession>
<dbReference type="GeneID" id="97182746"/>
<dbReference type="SUPFAM" id="SSF116734">
    <property type="entry name" value="DNA methylase specificity domain"/>
    <property type="match status" value="2"/>
</dbReference>
<evidence type="ECO:0000256" key="1">
    <source>
        <dbReference type="ARBA" id="ARBA00010923"/>
    </source>
</evidence>
<evidence type="ECO:0000259" key="4">
    <source>
        <dbReference type="Pfam" id="PF01420"/>
    </source>
</evidence>
<dbReference type="REBASE" id="414705">
    <property type="entry name" value="S.Smu11343IV"/>
</dbReference>
<organism evidence="5 6">
    <name type="scientific">Sphingobacterium multivorum</name>
    <dbReference type="NCBI Taxonomy" id="28454"/>
    <lineage>
        <taxon>Bacteria</taxon>
        <taxon>Pseudomonadati</taxon>
        <taxon>Bacteroidota</taxon>
        <taxon>Sphingobacteriia</taxon>
        <taxon>Sphingobacteriales</taxon>
        <taxon>Sphingobacteriaceae</taxon>
        <taxon>Sphingobacterium</taxon>
    </lineage>
</organism>
<dbReference type="GO" id="GO:0009307">
    <property type="term" value="P:DNA restriction-modification system"/>
    <property type="evidence" value="ECO:0007669"/>
    <property type="project" value="UniProtKB-KW"/>
</dbReference>
<protein>
    <submittedName>
        <fullName evidence="5">Type I restriction modification DNA specificity domain</fullName>
    </submittedName>
</protein>
<dbReference type="InterPro" id="IPR044946">
    <property type="entry name" value="Restrct_endonuc_typeI_TRD_sf"/>
</dbReference>
<feature type="domain" description="Type I restriction modification DNA specificity" evidence="4">
    <location>
        <begin position="2"/>
        <end position="142"/>
    </location>
</feature>
<dbReference type="GO" id="GO:0003677">
    <property type="term" value="F:DNA binding"/>
    <property type="evidence" value="ECO:0007669"/>
    <property type="project" value="UniProtKB-KW"/>
</dbReference>
<dbReference type="InterPro" id="IPR052021">
    <property type="entry name" value="Type-I_RS_S_subunit"/>
</dbReference>
<dbReference type="REBASE" id="483813">
    <property type="entry name" value="S.Smu11691ORF21295P"/>
</dbReference>
<dbReference type="InterPro" id="IPR000055">
    <property type="entry name" value="Restrct_endonuc_typeI_TRD"/>
</dbReference>
<proteinExistence type="inferred from homology"/>
<dbReference type="Gene3D" id="3.90.220.20">
    <property type="entry name" value="DNA methylase specificity domains"/>
    <property type="match status" value="2"/>
</dbReference>
<dbReference type="Pfam" id="PF01420">
    <property type="entry name" value="Methylase_S"/>
    <property type="match status" value="2"/>
</dbReference>
<dbReference type="EMBL" id="UAUU01000009">
    <property type="protein sequence ID" value="SPZ87272.1"/>
    <property type="molecule type" value="Genomic_DNA"/>
</dbReference>
<dbReference type="RefSeq" id="WP_112374988.1">
    <property type="nucleotide sequence ID" value="NZ_CP069793.1"/>
</dbReference>
<gene>
    <name evidence="5" type="ORF">NCTC11343_02814</name>
</gene>
<evidence type="ECO:0000256" key="2">
    <source>
        <dbReference type="ARBA" id="ARBA00022747"/>
    </source>
</evidence>
<sequence>MWEKVKFTDVVKDVTGGNKKLNQDKYLDKGKYPIVDQGEKFIGGYFDDDLTVKVVKPVVVFGDHSKCIKYVNFDFILGADGVKVLEPCQKLDSKYLFHFLKTLKLPNVGYSRHFKFLKESIIPLPPLPIQEKIATILDKADELRRKDKDLQAKYDELAQAIFTDMFGDPVRNEKGWEVKKLEELGRWATGGTPSRSNNQYFNGTIPWVSSGELNSMYICNTKEKISLNAISNSAAKLIEPYSLMLGMYDTAALKSSINTISMTCNQAIAYSKVEHGNLTYIYKVLQLTKEYHKSRQRGVRQKNLNLSIIKDIEIIFPPIHLQEAFAKKIELINRLKAQTNTEKSEELFQSLLQKAFKGELVS</sequence>
<evidence type="ECO:0000313" key="5">
    <source>
        <dbReference type="EMBL" id="SPZ87272.1"/>
    </source>
</evidence>
<dbReference type="CDD" id="cd17515">
    <property type="entry name" value="RMtype1_S_MjaORF132P_Sau1132ORF3780P-TRD1-CR1_like"/>
    <property type="match status" value="1"/>
</dbReference>
<reference evidence="5 6" key="1">
    <citation type="submission" date="2018-06" db="EMBL/GenBank/DDBJ databases">
        <authorList>
            <consortium name="Pathogen Informatics"/>
            <person name="Doyle S."/>
        </authorList>
    </citation>
    <scope>NUCLEOTIDE SEQUENCE [LARGE SCALE GENOMIC DNA]</scope>
    <source>
        <strain evidence="5 6">NCTC11343</strain>
    </source>
</reference>
<feature type="domain" description="Type I restriction modification DNA specificity" evidence="4">
    <location>
        <begin position="174"/>
        <end position="347"/>
    </location>
</feature>
<dbReference type="Proteomes" id="UP000251241">
    <property type="component" value="Unassembled WGS sequence"/>
</dbReference>
<dbReference type="PANTHER" id="PTHR30408">
    <property type="entry name" value="TYPE-1 RESTRICTION ENZYME ECOKI SPECIFICITY PROTEIN"/>
    <property type="match status" value="1"/>
</dbReference>
<dbReference type="PANTHER" id="PTHR30408:SF12">
    <property type="entry name" value="TYPE I RESTRICTION ENZYME MJAVIII SPECIFICITY SUBUNIT"/>
    <property type="match status" value="1"/>
</dbReference>
<evidence type="ECO:0000256" key="3">
    <source>
        <dbReference type="ARBA" id="ARBA00023125"/>
    </source>
</evidence>
<keyword evidence="2" id="KW-0680">Restriction system</keyword>
<name>A0A2X2IYA3_SPHMU</name>